<dbReference type="AlphaFoldDB" id="S3MR65"/>
<proteinExistence type="predicted"/>
<dbReference type="OrthoDB" id="6689311at2"/>
<name>S3MR65_9GAMM</name>
<organism evidence="1 2">
    <name type="scientific">Acinetobacter rudis CIP 110305</name>
    <dbReference type="NCBI Taxonomy" id="421052"/>
    <lineage>
        <taxon>Bacteria</taxon>
        <taxon>Pseudomonadati</taxon>
        <taxon>Pseudomonadota</taxon>
        <taxon>Gammaproteobacteria</taxon>
        <taxon>Moraxellales</taxon>
        <taxon>Moraxellaceae</taxon>
        <taxon>Acinetobacter</taxon>
    </lineage>
</organism>
<dbReference type="EMBL" id="ATGI01000038">
    <property type="protein sequence ID" value="EPF70370.1"/>
    <property type="molecule type" value="Genomic_DNA"/>
</dbReference>
<protein>
    <recommendedName>
        <fullName evidence="3">Abortive infection protein-like C-terminal domain-containing protein</fullName>
    </recommendedName>
</protein>
<dbReference type="STRING" id="632955.GCA_000829675_03073"/>
<accession>S3MR65</accession>
<sequence>MEKSRYFIKQYAKDHKWLSELERILNHIDQQSNQCGDTLIECTKSFLEAVFKNIIIKLKPEMDEKTINCCDLGRLSKLAKGVMCEHSFIENVMPMSDIVQYFSTLNQWIRFLGEMRNNIGEISHGKILPKPYSIDIGLAKIISEITDRFAYILLLMLLEIDLSYTLPYKYEDYPGFNDYLDGQYELPNHLIYSRALFEQDYDAYSEGLDNFLDAQAIEIT</sequence>
<comment type="caution">
    <text evidence="1">The sequence shown here is derived from an EMBL/GenBank/DDBJ whole genome shotgun (WGS) entry which is preliminary data.</text>
</comment>
<reference evidence="1 2" key="1">
    <citation type="submission" date="2013-06" db="EMBL/GenBank/DDBJ databases">
        <title>The Genome Sequence of Acinetobacter rudis CIP 110305.</title>
        <authorList>
            <consortium name="The Broad Institute Genome Sequencing Platform"/>
            <consortium name="The Broad Institute Genome Sequencing Center for Infectious Disease"/>
            <person name="Cerqueira G."/>
            <person name="Feldgarden M."/>
            <person name="Courvalin P."/>
            <person name="Perichon B."/>
            <person name="Grillot-Courvalin C."/>
            <person name="Clermont D."/>
            <person name="Rocha E."/>
            <person name="Yoon E.-J."/>
            <person name="Nemec A."/>
            <person name="Young S.K."/>
            <person name="Zeng Q."/>
            <person name="Gargeya S."/>
            <person name="Fitzgerald M."/>
            <person name="Abouelleil A."/>
            <person name="Alvarado L."/>
            <person name="Berlin A.M."/>
            <person name="Chapman S.B."/>
            <person name="Dewar J."/>
            <person name="Goldberg J."/>
            <person name="Griggs A."/>
            <person name="Gujja S."/>
            <person name="Hansen M."/>
            <person name="Howarth C."/>
            <person name="Imamovic A."/>
            <person name="Larimer J."/>
            <person name="McCowan C."/>
            <person name="Murphy C."/>
            <person name="Pearson M."/>
            <person name="Priest M."/>
            <person name="Roberts A."/>
            <person name="Saif S."/>
            <person name="Shea T."/>
            <person name="Sykes S."/>
            <person name="Wortman J."/>
            <person name="Nusbaum C."/>
            <person name="Birren B."/>
        </authorList>
    </citation>
    <scope>NUCLEOTIDE SEQUENCE [LARGE SCALE GENOMIC DNA]</scope>
    <source>
        <strain evidence="1 2">CIP 110305</strain>
    </source>
</reference>
<evidence type="ECO:0000313" key="2">
    <source>
        <dbReference type="Proteomes" id="UP000014568"/>
    </source>
</evidence>
<dbReference type="Proteomes" id="UP000014568">
    <property type="component" value="Unassembled WGS sequence"/>
</dbReference>
<keyword evidence="2" id="KW-1185">Reference proteome</keyword>
<dbReference type="RefSeq" id="WP_016657756.1">
    <property type="nucleotide sequence ID" value="NZ_KE340355.1"/>
</dbReference>
<dbReference type="eggNOG" id="ENOG5031IC1">
    <property type="taxonomic scope" value="Bacteria"/>
</dbReference>
<evidence type="ECO:0008006" key="3">
    <source>
        <dbReference type="Google" id="ProtNLM"/>
    </source>
</evidence>
<gene>
    <name evidence="1" type="ORF">F945_03393</name>
</gene>
<dbReference type="PATRIC" id="fig|421052.3.peg.3325"/>
<dbReference type="HOGENOM" id="CLU_105889_0_0_6"/>
<evidence type="ECO:0000313" key="1">
    <source>
        <dbReference type="EMBL" id="EPF70370.1"/>
    </source>
</evidence>